<evidence type="ECO:0000256" key="1">
    <source>
        <dbReference type="ARBA" id="ARBA00004994"/>
    </source>
</evidence>
<evidence type="ECO:0000256" key="9">
    <source>
        <dbReference type="RuleBase" id="RU362068"/>
    </source>
</evidence>
<dbReference type="GO" id="GO:0050661">
    <property type="term" value="F:NADP binding"/>
    <property type="evidence" value="ECO:0007669"/>
    <property type="project" value="TreeGrafter"/>
</dbReference>
<name>A0A401G1A0_9BACT</name>
<dbReference type="InterPro" id="IPR008927">
    <property type="entry name" value="6-PGluconate_DH-like_C_sf"/>
</dbReference>
<protein>
    <recommendedName>
        <fullName evidence="4 9">2-dehydropantoate 2-reductase</fullName>
        <ecNumber evidence="3 9">1.1.1.169</ecNumber>
    </recommendedName>
    <alternativeName>
        <fullName evidence="7 9">Ketopantoate reductase</fullName>
    </alternativeName>
</protein>
<reference evidence="13" key="1">
    <citation type="submission" date="2017-11" db="EMBL/GenBank/DDBJ databases">
        <authorList>
            <person name="Watanabe M."/>
            <person name="Kojima H."/>
        </authorList>
    </citation>
    <scope>NUCLEOTIDE SEQUENCE [LARGE SCALE GENOMIC DNA]</scope>
    <source>
        <strain evidence="13">Tokyo 01</strain>
    </source>
</reference>
<keyword evidence="6 9" id="KW-0560">Oxidoreductase</keyword>
<evidence type="ECO:0000256" key="5">
    <source>
        <dbReference type="ARBA" id="ARBA00022857"/>
    </source>
</evidence>
<reference evidence="13" key="2">
    <citation type="submission" date="2019-01" db="EMBL/GenBank/DDBJ databases">
        <title>Genome sequence of Desulfonema ishimotonii strain Tokyo 01.</title>
        <authorList>
            <person name="Fukui M."/>
        </authorList>
    </citation>
    <scope>NUCLEOTIDE SEQUENCE [LARGE SCALE GENOMIC DNA]</scope>
    <source>
        <strain evidence="13">Tokyo 01</strain>
    </source>
</reference>
<dbReference type="InterPro" id="IPR036291">
    <property type="entry name" value="NAD(P)-bd_dom_sf"/>
</dbReference>
<sequence>MRIVIIGAGAMGSLFGAMLSSVSEICLVDPFEAHVRAIREKGLVVEQADGTSETFRLSATTEPSEIAAGADLAIIFTKSWLTSAAAETARSLLGKSGVALTLQNGVGNLDAIAEVLGRNRSVAGVTSHGGTLLGPGRVRHAGRGPTFIAGASPDISLLSDIAGTFGAAGIQTEISDNLDSLIWGKLIINVGINALAATLRVPNGILGITPACEPMMRRAVDEAVTVADALGIELPYDNPLAHVKQVCEMTAANRASMLQDVLRGARTEVGVINRAIVRRGEALGIPTPYNLFLSEVIEALEATSAERCL</sequence>
<dbReference type="GO" id="GO:0005737">
    <property type="term" value="C:cytoplasm"/>
    <property type="evidence" value="ECO:0007669"/>
    <property type="project" value="TreeGrafter"/>
</dbReference>
<feature type="domain" description="Ketopantoate reductase N-terminal" evidence="10">
    <location>
        <begin position="3"/>
        <end position="149"/>
    </location>
</feature>
<comment type="pathway">
    <text evidence="1 9">Cofactor biosynthesis; (R)-pantothenate biosynthesis; (R)-pantoate from 3-methyl-2-oxobutanoate: step 2/2.</text>
</comment>
<dbReference type="Pfam" id="PF02558">
    <property type="entry name" value="ApbA"/>
    <property type="match status" value="1"/>
</dbReference>
<evidence type="ECO:0000256" key="6">
    <source>
        <dbReference type="ARBA" id="ARBA00023002"/>
    </source>
</evidence>
<dbReference type="EMBL" id="BEXT01000001">
    <property type="protein sequence ID" value="GBC63018.1"/>
    <property type="molecule type" value="Genomic_DNA"/>
</dbReference>
<proteinExistence type="inferred from homology"/>
<evidence type="ECO:0000256" key="8">
    <source>
        <dbReference type="ARBA" id="ARBA00048793"/>
    </source>
</evidence>
<dbReference type="PANTHER" id="PTHR43765">
    <property type="entry name" value="2-DEHYDROPANTOATE 2-REDUCTASE-RELATED"/>
    <property type="match status" value="1"/>
</dbReference>
<evidence type="ECO:0000259" key="11">
    <source>
        <dbReference type="Pfam" id="PF08546"/>
    </source>
</evidence>
<organism evidence="12 13">
    <name type="scientific">Desulfonema ishimotonii</name>
    <dbReference type="NCBI Taxonomy" id="45657"/>
    <lineage>
        <taxon>Bacteria</taxon>
        <taxon>Pseudomonadati</taxon>
        <taxon>Thermodesulfobacteriota</taxon>
        <taxon>Desulfobacteria</taxon>
        <taxon>Desulfobacterales</taxon>
        <taxon>Desulfococcaceae</taxon>
        <taxon>Desulfonema</taxon>
    </lineage>
</organism>
<accession>A0A401G1A0</accession>
<comment type="function">
    <text evidence="9">Catalyzes the NADPH-dependent reduction of ketopantoate into pantoic acid.</text>
</comment>
<evidence type="ECO:0000313" key="12">
    <source>
        <dbReference type="EMBL" id="GBC63018.1"/>
    </source>
</evidence>
<comment type="catalytic activity">
    <reaction evidence="8 9">
        <text>(R)-pantoate + NADP(+) = 2-dehydropantoate + NADPH + H(+)</text>
        <dbReference type="Rhea" id="RHEA:16233"/>
        <dbReference type="ChEBI" id="CHEBI:11561"/>
        <dbReference type="ChEBI" id="CHEBI:15378"/>
        <dbReference type="ChEBI" id="CHEBI:15980"/>
        <dbReference type="ChEBI" id="CHEBI:57783"/>
        <dbReference type="ChEBI" id="CHEBI:58349"/>
        <dbReference type="EC" id="1.1.1.169"/>
    </reaction>
</comment>
<evidence type="ECO:0000256" key="2">
    <source>
        <dbReference type="ARBA" id="ARBA00007870"/>
    </source>
</evidence>
<dbReference type="NCBIfam" id="TIGR00745">
    <property type="entry name" value="apbA_panE"/>
    <property type="match status" value="1"/>
</dbReference>
<keyword evidence="9" id="KW-0566">Pantothenate biosynthesis</keyword>
<dbReference type="UniPathway" id="UPA00028">
    <property type="reaction ID" value="UER00004"/>
</dbReference>
<dbReference type="Gene3D" id="1.10.1040.10">
    <property type="entry name" value="N-(1-d-carboxylethyl)-l-norvaline Dehydrogenase, domain 2"/>
    <property type="match status" value="1"/>
</dbReference>
<dbReference type="EC" id="1.1.1.169" evidence="3 9"/>
<dbReference type="AlphaFoldDB" id="A0A401G1A0"/>
<evidence type="ECO:0000256" key="4">
    <source>
        <dbReference type="ARBA" id="ARBA00019465"/>
    </source>
</evidence>
<dbReference type="InterPro" id="IPR050838">
    <property type="entry name" value="Ketopantoate_reductase"/>
</dbReference>
<keyword evidence="5 9" id="KW-0521">NADP</keyword>
<dbReference type="InterPro" id="IPR003710">
    <property type="entry name" value="ApbA"/>
</dbReference>
<evidence type="ECO:0000256" key="7">
    <source>
        <dbReference type="ARBA" id="ARBA00032024"/>
    </source>
</evidence>
<evidence type="ECO:0000313" key="13">
    <source>
        <dbReference type="Proteomes" id="UP000288096"/>
    </source>
</evidence>
<dbReference type="GO" id="GO:0015940">
    <property type="term" value="P:pantothenate biosynthetic process"/>
    <property type="evidence" value="ECO:0007669"/>
    <property type="project" value="UniProtKB-UniPathway"/>
</dbReference>
<comment type="caution">
    <text evidence="12">The sequence shown here is derived from an EMBL/GenBank/DDBJ whole genome shotgun (WGS) entry which is preliminary data.</text>
</comment>
<feature type="domain" description="Ketopantoate reductase C-terminal" evidence="11">
    <location>
        <begin position="178"/>
        <end position="301"/>
    </location>
</feature>
<evidence type="ECO:0000256" key="3">
    <source>
        <dbReference type="ARBA" id="ARBA00013014"/>
    </source>
</evidence>
<dbReference type="InterPro" id="IPR013328">
    <property type="entry name" value="6PGD_dom2"/>
</dbReference>
<dbReference type="InterPro" id="IPR013752">
    <property type="entry name" value="KPA_reductase"/>
</dbReference>
<dbReference type="Gene3D" id="3.40.50.720">
    <property type="entry name" value="NAD(P)-binding Rossmann-like Domain"/>
    <property type="match status" value="1"/>
</dbReference>
<dbReference type="PANTHER" id="PTHR43765:SF2">
    <property type="entry name" value="2-DEHYDROPANTOATE 2-REDUCTASE"/>
    <property type="match status" value="1"/>
</dbReference>
<dbReference type="OrthoDB" id="5333395at2"/>
<dbReference type="SUPFAM" id="SSF48179">
    <property type="entry name" value="6-phosphogluconate dehydrogenase C-terminal domain-like"/>
    <property type="match status" value="1"/>
</dbReference>
<gene>
    <name evidence="12" type="ORF">DENIS_4007</name>
</gene>
<evidence type="ECO:0000259" key="10">
    <source>
        <dbReference type="Pfam" id="PF02558"/>
    </source>
</evidence>
<dbReference type="RefSeq" id="WP_124330138.1">
    <property type="nucleotide sequence ID" value="NZ_BEXT01000001.1"/>
</dbReference>
<dbReference type="InterPro" id="IPR013332">
    <property type="entry name" value="KPR_N"/>
</dbReference>
<comment type="similarity">
    <text evidence="2 9">Belongs to the ketopantoate reductase family.</text>
</comment>
<dbReference type="SUPFAM" id="SSF51735">
    <property type="entry name" value="NAD(P)-binding Rossmann-fold domains"/>
    <property type="match status" value="1"/>
</dbReference>
<keyword evidence="13" id="KW-1185">Reference proteome</keyword>
<dbReference type="GO" id="GO:0008677">
    <property type="term" value="F:2-dehydropantoate 2-reductase activity"/>
    <property type="evidence" value="ECO:0007669"/>
    <property type="project" value="UniProtKB-EC"/>
</dbReference>
<dbReference type="Pfam" id="PF08546">
    <property type="entry name" value="ApbA_C"/>
    <property type="match status" value="1"/>
</dbReference>
<dbReference type="Proteomes" id="UP000288096">
    <property type="component" value="Unassembled WGS sequence"/>
</dbReference>